<evidence type="ECO:0000256" key="2">
    <source>
        <dbReference type="ARBA" id="ARBA00022475"/>
    </source>
</evidence>
<dbReference type="GO" id="GO:0004930">
    <property type="term" value="F:G protein-coupled receptor activity"/>
    <property type="evidence" value="ECO:0007669"/>
    <property type="project" value="UniProtKB-KW"/>
</dbReference>
<evidence type="ECO:0000256" key="10">
    <source>
        <dbReference type="SAM" id="Phobius"/>
    </source>
</evidence>
<evidence type="ECO:0000256" key="4">
    <source>
        <dbReference type="ARBA" id="ARBA00022989"/>
    </source>
</evidence>
<evidence type="ECO:0000256" key="3">
    <source>
        <dbReference type="ARBA" id="ARBA00022692"/>
    </source>
</evidence>
<dbReference type="SMART" id="SM01381">
    <property type="entry name" value="7TM_GPCR_Srsx"/>
    <property type="match status" value="1"/>
</dbReference>
<keyword evidence="3 9" id="KW-0812">Transmembrane</keyword>
<evidence type="ECO:0000256" key="6">
    <source>
        <dbReference type="ARBA" id="ARBA00023136"/>
    </source>
</evidence>
<evidence type="ECO:0000256" key="5">
    <source>
        <dbReference type="ARBA" id="ARBA00023040"/>
    </source>
</evidence>
<dbReference type="AlphaFoldDB" id="A0ABD2QA22"/>
<feature type="transmembrane region" description="Helical" evidence="10">
    <location>
        <begin position="127"/>
        <end position="146"/>
    </location>
</feature>
<proteinExistence type="inferred from homology"/>
<dbReference type="Pfam" id="PF00001">
    <property type="entry name" value="7tm_1"/>
    <property type="match status" value="1"/>
</dbReference>
<keyword evidence="8 9" id="KW-0807">Transducer</keyword>
<gene>
    <name evidence="12" type="primary">GPRDOP2_1</name>
    <name evidence="12" type="ORF">Ciccas_004970</name>
</gene>
<evidence type="ECO:0000313" key="12">
    <source>
        <dbReference type="EMBL" id="KAL3316384.1"/>
    </source>
</evidence>
<keyword evidence="2" id="KW-1003">Cell membrane</keyword>
<evidence type="ECO:0000256" key="1">
    <source>
        <dbReference type="ARBA" id="ARBA00004651"/>
    </source>
</evidence>
<dbReference type="GO" id="GO:0005886">
    <property type="term" value="C:plasma membrane"/>
    <property type="evidence" value="ECO:0007669"/>
    <property type="project" value="UniProtKB-SubCell"/>
</dbReference>
<organism evidence="12 13">
    <name type="scientific">Cichlidogyrus casuarinus</name>
    <dbReference type="NCBI Taxonomy" id="1844966"/>
    <lineage>
        <taxon>Eukaryota</taxon>
        <taxon>Metazoa</taxon>
        <taxon>Spiralia</taxon>
        <taxon>Lophotrochozoa</taxon>
        <taxon>Platyhelminthes</taxon>
        <taxon>Monogenea</taxon>
        <taxon>Monopisthocotylea</taxon>
        <taxon>Dactylogyridea</taxon>
        <taxon>Ancyrocephalidae</taxon>
        <taxon>Cichlidogyrus</taxon>
    </lineage>
</organism>
<comment type="similarity">
    <text evidence="9">Belongs to the G-protein coupled receptor 1 family.</text>
</comment>
<feature type="domain" description="G-protein coupled receptors family 1 profile" evidence="11">
    <location>
        <begin position="17"/>
        <end position="373"/>
    </location>
</feature>
<dbReference type="PROSITE" id="PS50262">
    <property type="entry name" value="G_PROTEIN_RECEP_F1_2"/>
    <property type="match status" value="1"/>
</dbReference>
<dbReference type="PRINTS" id="PR00237">
    <property type="entry name" value="GPCRRHODOPSN"/>
</dbReference>
<dbReference type="PANTHER" id="PTHR24248:SF185">
    <property type="entry name" value="DOPAMINE RECEPTOR 2"/>
    <property type="match status" value="1"/>
</dbReference>
<reference evidence="12 13" key="1">
    <citation type="submission" date="2024-11" db="EMBL/GenBank/DDBJ databases">
        <title>Adaptive evolution of stress response genes in parasites aligns with host niche diversity.</title>
        <authorList>
            <person name="Hahn C."/>
            <person name="Resl P."/>
        </authorList>
    </citation>
    <scope>NUCLEOTIDE SEQUENCE [LARGE SCALE GENOMIC DNA]</scope>
    <source>
        <strain evidence="12">EGGRZ-B1_66</strain>
        <tissue evidence="12">Body</tissue>
    </source>
</reference>
<feature type="transmembrane region" description="Helical" evidence="10">
    <location>
        <begin position="6"/>
        <end position="26"/>
    </location>
</feature>
<dbReference type="SUPFAM" id="SSF81321">
    <property type="entry name" value="Family A G protein-coupled receptor-like"/>
    <property type="match status" value="1"/>
</dbReference>
<dbReference type="Proteomes" id="UP001626550">
    <property type="component" value="Unassembled WGS sequence"/>
</dbReference>
<name>A0ABD2QA22_9PLAT</name>
<comment type="subcellular location">
    <subcellularLocation>
        <location evidence="1">Cell membrane</location>
        <topology evidence="1">Multi-pass membrane protein</topology>
    </subcellularLocation>
</comment>
<dbReference type="PANTHER" id="PTHR24248">
    <property type="entry name" value="ADRENERGIC RECEPTOR-RELATED G-PROTEIN COUPLED RECEPTOR"/>
    <property type="match status" value="1"/>
</dbReference>
<feature type="transmembrane region" description="Helical" evidence="10">
    <location>
        <begin position="355"/>
        <end position="375"/>
    </location>
</feature>
<evidence type="ECO:0000256" key="7">
    <source>
        <dbReference type="ARBA" id="ARBA00023170"/>
    </source>
</evidence>
<keyword evidence="4 10" id="KW-1133">Transmembrane helix</keyword>
<dbReference type="InterPro" id="IPR017452">
    <property type="entry name" value="GPCR_Rhodpsn_7TM"/>
</dbReference>
<keyword evidence="13" id="KW-1185">Reference proteome</keyword>
<accession>A0ABD2QA22</accession>
<evidence type="ECO:0000259" key="11">
    <source>
        <dbReference type="PROSITE" id="PS50262"/>
    </source>
</evidence>
<sequence length="468" mass="53131">MIRIIFMISLAFVTIFGNFLVIFAVLHDKFLRCNRTNLLIVSLAVADLTLGSLVMPFAIYEELAPFLANHLNGYSWPFGEIWCDIWHALDVLTSTASILNLCAISMERYWAISDPISYPAKLTRMRCISIIAAVWISSALISFPAIAWWRLKPRDPKECTFPDDGWYLFVSSCVSFYIPLVVMVVLYYRIYCTASELLRTLTTGTKILSINGASPKAANKNNPVSSDLILRVHRGGAKQIYPNLQTQKLTPKQNEDLLVNAPSITVRKKQMDRLSLHPALELEKINDKPPNKVKSFFLRRATFQRIASFWKEQKAAKTLGIVMGVFIMCWLPFIICNTCLAAAPNIFGDSKSNLMAVVTWLGYANSCINPFIYAYSMREFRAAFLHLLTCGQTRKRVKRFGHNSSRSGQMCIDYRLRMNLNKTYDLKKPATSFHSEMTPSQHSPSILTYKESTLPIKICDEEVDTVPI</sequence>
<comment type="caution">
    <text evidence="12">The sequence shown here is derived from an EMBL/GenBank/DDBJ whole genome shotgun (WGS) entry which is preliminary data.</text>
</comment>
<dbReference type="PROSITE" id="PS00237">
    <property type="entry name" value="G_PROTEIN_RECEP_F1_1"/>
    <property type="match status" value="1"/>
</dbReference>
<keyword evidence="6 10" id="KW-0472">Membrane</keyword>
<evidence type="ECO:0000313" key="13">
    <source>
        <dbReference type="Proteomes" id="UP001626550"/>
    </source>
</evidence>
<dbReference type="InterPro" id="IPR000276">
    <property type="entry name" value="GPCR_Rhodpsn"/>
</dbReference>
<keyword evidence="5 9" id="KW-0297">G-protein coupled receptor</keyword>
<feature type="transmembrane region" description="Helical" evidence="10">
    <location>
        <begin position="319"/>
        <end position="343"/>
    </location>
</feature>
<feature type="transmembrane region" description="Helical" evidence="10">
    <location>
        <begin position="85"/>
        <end position="106"/>
    </location>
</feature>
<protein>
    <submittedName>
        <fullName evidence="12">Adrenoceptor alpha</fullName>
    </submittedName>
</protein>
<dbReference type="EMBL" id="JBJKFK010000547">
    <property type="protein sequence ID" value="KAL3316384.1"/>
    <property type="molecule type" value="Genomic_DNA"/>
</dbReference>
<dbReference type="Gene3D" id="1.20.1070.10">
    <property type="entry name" value="Rhodopsin 7-helix transmembrane proteins"/>
    <property type="match status" value="1"/>
</dbReference>
<keyword evidence="7 9" id="KW-0675">Receptor</keyword>
<feature type="transmembrane region" description="Helical" evidence="10">
    <location>
        <begin position="38"/>
        <end position="60"/>
    </location>
</feature>
<feature type="transmembrane region" description="Helical" evidence="10">
    <location>
        <begin position="166"/>
        <end position="188"/>
    </location>
</feature>
<evidence type="ECO:0000256" key="8">
    <source>
        <dbReference type="ARBA" id="ARBA00023224"/>
    </source>
</evidence>
<evidence type="ECO:0000256" key="9">
    <source>
        <dbReference type="RuleBase" id="RU000688"/>
    </source>
</evidence>